<feature type="domain" description="HTH lysR-type" evidence="8">
    <location>
        <begin position="5"/>
        <end position="62"/>
    </location>
</feature>
<dbReference type="PANTHER" id="PTHR30346:SF0">
    <property type="entry name" value="HCA OPERON TRANSCRIPTIONAL ACTIVATOR HCAR"/>
    <property type="match status" value="1"/>
</dbReference>
<gene>
    <name evidence="9" type="ORF">D8S82_18330</name>
</gene>
<dbReference type="PROSITE" id="PS50931">
    <property type="entry name" value="HTH_LYSR"/>
    <property type="match status" value="1"/>
</dbReference>
<keyword evidence="4" id="KW-0010">Activator</keyword>
<dbReference type="CDD" id="cd08414">
    <property type="entry name" value="PBP2_LTTR_aromatics_like"/>
    <property type="match status" value="1"/>
</dbReference>
<name>A0A544VYU9_9MYCO</name>
<dbReference type="SUPFAM" id="SSF46785">
    <property type="entry name" value="Winged helix' DNA-binding domain"/>
    <property type="match status" value="1"/>
</dbReference>
<reference evidence="9 10" key="1">
    <citation type="submission" date="2018-10" db="EMBL/GenBank/DDBJ databases">
        <title>Draft genome of Mycobacterium hodleri strain B.</title>
        <authorList>
            <person name="Amande T.J."/>
            <person name="Mcgenity T.J."/>
        </authorList>
    </citation>
    <scope>NUCLEOTIDE SEQUENCE [LARGE SCALE GENOMIC DNA]</scope>
    <source>
        <strain evidence="9 10">B</strain>
    </source>
</reference>
<dbReference type="Pfam" id="PF03466">
    <property type="entry name" value="LysR_substrate"/>
    <property type="match status" value="1"/>
</dbReference>
<dbReference type="PANTHER" id="PTHR30346">
    <property type="entry name" value="TRANSCRIPTIONAL DUAL REGULATOR HCAR-RELATED"/>
    <property type="match status" value="1"/>
</dbReference>
<evidence type="ECO:0000256" key="4">
    <source>
        <dbReference type="ARBA" id="ARBA00023159"/>
    </source>
</evidence>
<keyword evidence="5" id="KW-0804">Transcription</keyword>
<proteinExistence type="inferred from homology"/>
<comment type="caution">
    <text evidence="9">The sequence shown here is derived from an EMBL/GenBank/DDBJ whole genome shotgun (WGS) entry which is preliminary data.</text>
</comment>
<evidence type="ECO:0000256" key="7">
    <source>
        <dbReference type="ARBA" id="ARBA00056658"/>
    </source>
</evidence>
<dbReference type="GO" id="GO:0003700">
    <property type="term" value="F:DNA-binding transcription factor activity"/>
    <property type="evidence" value="ECO:0007669"/>
    <property type="project" value="InterPro"/>
</dbReference>
<evidence type="ECO:0000256" key="3">
    <source>
        <dbReference type="ARBA" id="ARBA00023125"/>
    </source>
</evidence>
<evidence type="ECO:0000256" key="5">
    <source>
        <dbReference type="ARBA" id="ARBA00023163"/>
    </source>
</evidence>
<dbReference type="FunFam" id="1.10.10.10:FF:000001">
    <property type="entry name" value="LysR family transcriptional regulator"/>
    <property type="match status" value="1"/>
</dbReference>
<dbReference type="GO" id="GO:0032993">
    <property type="term" value="C:protein-DNA complex"/>
    <property type="evidence" value="ECO:0007669"/>
    <property type="project" value="TreeGrafter"/>
</dbReference>
<dbReference type="PRINTS" id="PR00039">
    <property type="entry name" value="HTHLYSR"/>
</dbReference>
<evidence type="ECO:0000313" key="9">
    <source>
        <dbReference type="EMBL" id="TQR85158.1"/>
    </source>
</evidence>
<dbReference type="GO" id="GO:0003677">
    <property type="term" value="F:DNA binding"/>
    <property type="evidence" value="ECO:0007669"/>
    <property type="project" value="UniProtKB-KW"/>
</dbReference>
<dbReference type="InterPro" id="IPR036388">
    <property type="entry name" value="WH-like_DNA-bd_sf"/>
</dbReference>
<keyword evidence="3" id="KW-0238">DNA-binding</keyword>
<comment type="similarity">
    <text evidence="1">Belongs to the LysR transcriptional regulatory family.</text>
</comment>
<sequence>MLPSLDLRLLTYFVAVAEELHFGHAAARLHIAQPSLSVQIRKLEHTLNTPLFVRTSRHVELTAAGELLLDGSKKLLGDAERLAWRIQDAGRGPDHPLVVGFQANAAAELTPKILNAFHDLHPRVEVEMRSHGFTDPYVGLADGSVDIAFVRPPVLVQDWLAIETLFVEPRVLVVAATSPLAELTEVSVEQLLDEPFVARKSPDVWRSFWLATDSRQGTPVRLGAEASTVDECFEAILSERGVAFSQASTQRFYDRPGLAFVPVTDIPPTMLSIAWRRDVDSSAVHDFVETAKAVASLNPIPDAWVPSRFHELRDARAKHPAPQPVSTLRTAR</sequence>
<dbReference type="Gene3D" id="1.10.10.10">
    <property type="entry name" value="Winged helix-like DNA-binding domain superfamily/Winged helix DNA-binding domain"/>
    <property type="match status" value="1"/>
</dbReference>
<keyword evidence="2" id="KW-0805">Transcription regulation</keyword>
<comment type="function">
    <text evidence="7">Required for the induction the katG gene for catalase. Involved in the response to hydrogen peroxide.</text>
</comment>
<dbReference type="Pfam" id="PF00126">
    <property type="entry name" value="HTH_1"/>
    <property type="match status" value="1"/>
</dbReference>
<keyword evidence="10" id="KW-1185">Reference proteome</keyword>
<dbReference type="RefSeq" id="WP_142553457.1">
    <property type="nucleotide sequence ID" value="NZ_VIFX01000023.1"/>
</dbReference>
<evidence type="ECO:0000256" key="1">
    <source>
        <dbReference type="ARBA" id="ARBA00009437"/>
    </source>
</evidence>
<dbReference type="AlphaFoldDB" id="A0A544VYU9"/>
<evidence type="ECO:0000259" key="8">
    <source>
        <dbReference type="PROSITE" id="PS50931"/>
    </source>
</evidence>
<evidence type="ECO:0000313" key="10">
    <source>
        <dbReference type="Proteomes" id="UP000315759"/>
    </source>
</evidence>
<accession>A0A544VYU9</accession>
<dbReference type="SUPFAM" id="SSF53850">
    <property type="entry name" value="Periplasmic binding protein-like II"/>
    <property type="match status" value="1"/>
</dbReference>
<dbReference type="InterPro" id="IPR000847">
    <property type="entry name" value="LysR_HTH_N"/>
</dbReference>
<evidence type="ECO:0000256" key="2">
    <source>
        <dbReference type="ARBA" id="ARBA00023015"/>
    </source>
</evidence>
<dbReference type="Proteomes" id="UP000315759">
    <property type="component" value="Unassembled WGS sequence"/>
</dbReference>
<dbReference type="Gene3D" id="3.40.190.10">
    <property type="entry name" value="Periplasmic binding protein-like II"/>
    <property type="match status" value="2"/>
</dbReference>
<organism evidence="9 10">
    <name type="scientific">Mycolicibacterium hodleri</name>
    <dbReference type="NCBI Taxonomy" id="49897"/>
    <lineage>
        <taxon>Bacteria</taxon>
        <taxon>Bacillati</taxon>
        <taxon>Actinomycetota</taxon>
        <taxon>Actinomycetes</taxon>
        <taxon>Mycobacteriales</taxon>
        <taxon>Mycobacteriaceae</taxon>
        <taxon>Mycolicibacterium</taxon>
    </lineage>
</organism>
<dbReference type="InterPro" id="IPR005119">
    <property type="entry name" value="LysR_subst-bd"/>
</dbReference>
<protein>
    <recommendedName>
        <fullName evidence="6">Probable hydrogen peroxide-inducible genes activator</fullName>
    </recommendedName>
</protein>
<dbReference type="EMBL" id="VIFX01000023">
    <property type="protein sequence ID" value="TQR85158.1"/>
    <property type="molecule type" value="Genomic_DNA"/>
</dbReference>
<dbReference type="InterPro" id="IPR036390">
    <property type="entry name" value="WH_DNA-bd_sf"/>
</dbReference>
<evidence type="ECO:0000256" key="6">
    <source>
        <dbReference type="ARBA" id="ARBA00040885"/>
    </source>
</evidence>